<dbReference type="SUPFAM" id="SSF52833">
    <property type="entry name" value="Thioredoxin-like"/>
    <property type="match status" value="1"/>
</dbReference>
<dbReference type="RefSeq" id="WP_101289582.1">
    <property type="nucleotide sequence ID" value="NZ_FOUQ01000003.1"/>
</dbReference>
<feature type="signal peptide" evidence="2">
    <location>
        <begin position="1"/>
        <end position="30"/>
    </location>
</feature>
<dbReference type="Proteomes" id="UP000233491">
    <property type="component" value="Unassembled WGS sequence"/>
</dbReference>
<feature type="domain" description="Thioredoxin" evidence="3">
    <location>
        <begin position="23"/>
        <end position="216"/>
    </location>
</feature>
<comment type="function">
    <text evidence="1">May be required for disulfide bond formation in some proteins.</text>
</comment>
<dbReference type="InterPro" id="IPR006311">
    <property type="entry name" value="TAT_signal"/>
</dbReference>
<dbReference type="PROSITE" id="PS51318">
    <property type="entry name" value="TAT"/>
    <property type="match status" value="1"/>
</dbReference>
<evidence type="ECO:0000313" key="4">
    <source>
        <dbReference type="EMBL" id="PKR88841.1"/>
    </source>
</evidence>
<evidence type="ECO:0000259" key="3">
    <source>
        <dbReference type="PROSITE" id="PS51352"/>
    </source>
</evidence>
<dbReference type="EMBL" id="PJNW01000009">
    <property type="protein sequence ID" value="PKR88841.1"/>
    <property type="molecule type" value="Genomic_DNA"/>
</dbReference>
<keyword evidence="2" id="KW-0732">Signal</keyword>
<protein>
    <submittedName>
        <fullName evidence="4">Disulfide bond formation protein DsbA</fullName>
    </submittedName>
</protein>
<sequence length="216" mass="23749">MLTRRRFLMTTAIAAAGFAAVASFPGLALAQEPAATVDEAELMKPGALPDMALGNPDAKVKIVEYMSMTCSHCADFHNKTFDEIKTKYIDTGKVYFVIREFPLDPLAAAGFMLARNAPGGKYFEVVSYLFKTQREWAFVDDPLSGLRNVSKQFGYSPATFEATLTDQKLLEDLNATRTRGGDEFGITGTPTFFINGKREVGFMSVEEMSAKIDPLL</sequence>
<evidence type="ECO:0000256" key="2">
    <source>
        <dbReference type="SAM" id="SignalP"/>
    </source>
</evidence>
<feature type="chain" id="PRO_5015065699" evidence="2">
    <location>
        <begin position="31"/>
        <end position="216"/>
    </location>
</feature>
<dbReference type="InterPro" id="IPR013766">
    <property type="entry name" value="Thioredoxin_domain"/>
</dbReference>
<accession>A0A1I4SBY7</accession>
<dbReference type="OrthoDB" id="8478320at2"/>
<organism evidence="4 5">
    <name type="scientific">Pleomorphomonas diazotrophica</name>
    <dbReference type="NCBI Taxonomy" id="1166257"/>
    <lineage>
        <taxon>Bacteria</taxon>
        <taxon>Pseudomonadati</taxon>
        <taxon>Pseudomonadota</taxon>
        <taxon>Alphaproteobacteria</taxon>
        <taxon>Hyphomicrobiales</taxon>
        <taxon>Pleomorphomonadaceae</taxon>
        <taxon>Pleomorphomonas</taxon>
    </lineage>
</organism>
<dbReference type="InterPro" id="IPR012336">
    <property type="entry name" value="Thioredoxin-like_fold"/>
</dbReference>
<dbReference type="Gene3D" id="3.40.30.10">
    <property type="entry name" value="Glutaredoxin"/>
    <property type="match status" value="1"/>
</dbReference>
<dbReference type="InterPro" id="IPR036249">
    <property type="entry name" value="Thioredoxin-like_sf"/>
</dbReference>
<dbReference type="AlphaFoldDB" id="A0A1I4SBY7"/>
<evidence type="ECO:0000256" key="1">
    <source>
        <dbReference type="ARBA" id="ARBA00003565"/>
    </source>
</evidence>
<reference evidence="4 5" key="1">
    <citation type="submission" date="2017-12" db="EMBL/GenBank/DDBJ databases">
        <title>Anaerobic carbon monoxide metabolism by Pleomorphomonas carboxyditropha sp. nov., a new mesophilic hydrogenogenic carboxidotroph.</title>
        <authorList>
            <person name="Esquivel-Elizondo S."/>
            <person name="Krajmalnik-Brown R."/>
        </authorList>
    </citation>
    <scope>NUCLEOTIDE SEQUENCE [LARGE SCALE GENOMIC DNA]</scope>
    <source>
        <strain evidence="4 5">R5-392</strain>
    </source>
</reference>
<comment type="caution">
    <text evidence="4">The sequence shown here is derived from an EMBL/GenBank/DDBJ whole genome shotgun (WGS) entry which is preliminary data.</text>
</comment>
<name>A0A1I4SBY7_9HYPH</name>
<dbReference type="Pfam" id="PF13462">
    <property type="entry name" value="Thioredoxin_4"/>
    <property type="match status" value="1"/>
</dbReference>
<evidence type="ECO:0000313" key="5">
    <source>
        <dbReference type="Proteomes" id="UP000233491"/>
    </source>
</evidence>
<proteinExistence type="predicted"/>
<gene>
    <name evidence="4" type="ORF">CXZ10_12020</name>
</gene>
<keyword evidence="5" id="KW-1185">Reference proteome</keyword>
<dbReference type="PROSITE" id="PS51352">
    <property type="entry name" value="THIOREDOXIN_2"/>
    <property type="match status" value="1"/>
</dbReference>